<proteinExistence type="predicted"/>
<dbReference type="InterPro" id="IPR036271">
    <property type="entry name" value="Tet_transcr_reg_TetR-rel_C_sf"/>
</dbReference>
<dbReference type="InterPro" id="IPR001647">
    <property type="entry name" value="HTH_TetR"/>
</dbReference>
<dbReference type="Pfam" id="PF17926">
    <property type="entry name" value="TetR_C_21"/>
    <property type="match status" value="1"/>
</dbReference>
<name>G0HGH1_CORVD</name>
<evidence type="ECO:0000313" key="4">
    <source>
        <dbReference type="EMBL" id="AEK37338.1"/>
    </source>
</evidence>
<dbReference type="Gene3D" id="1.10.357.10">
    <property type="entry name" value="Tetracycline Repressor, domain 2"/>
    <property type="match status" value="1"/>
</dbReference>
<organism evidence="4 5">
    <name type="scientific">Corynebacterium variabile (strain DSM 44702 / CIP 107183 / JCM 12073 / NCIMB 30131)</name>
    <name type="common">Corynebacterium mooreparkense</name>
    <dbReference type="NCBI Taxonomy" id="858619"/>
    <lineage>
        <taxon>Bacteria</taxon>
        <taxon>Bacillati</taxon>
        <taxon>Actinomycetota</taxon>
        <taxon>Actinomycetes</taxon>
        <taxon>Mycobacteriales</taxon>
        <taxon>Corynebacteriaceae</taxon>
        <taxon>Corynebacterium</taxon>
    </lineage>
</organism>
<dbReference type="InterPro" id="IPR050109">
    <property type="entry name" value="HTH-type_TetR-like_transc_reg"/>
</dbReference>
<dbReference type="PROSITE" id="PS50977">
    <property type="entry name" value="HTH_TETR_2"/>
    <property type="match status" value="1"/>
</dbReference>
<dbReference type="SUPFAM" id="SSF46689">
    <property type="entry name" value="Homeodomain-like"/>
    <property type="match status" value="1"/>
</dbReference>
<dbReference type="InterPro" id="IPR041467">
    <property type="entry name" value="Sco4008_C"/>
</dbReference>
<evidence type="ECO:0000256" key="1">
    <source>
        <dbReference type="ARBA" id="ARBA00023125"/>
    </source>
</evidence>
<dbReference type="SUPFAM" id="SSF48498">
    <property type="entry name" value="Tetracyclin repressor-like, C-terminal domain"/>
    <property type="match status" value="1"/>
</dbReference>
<protein>
    <submittedName>
        <fullName evidence="4">TetR DNA-binding transcription regulator</fullName>
    </submittedName>
</protein>
<dbReference type="HOGENOM" id="CLU_069356_1_2_11"/>
<dbReference type="PRINTS" id="PR00455">
    <property type="entry name" value="HTHTETR"/>
</dbReference>
<sequence length="236" mass="26033">MSSGACVLISNVTVGVERSRVAGESPTDQLEMGDTMAWDTEATKAKILDAAVTEFAAHGPDGTTVDRISRRAGVNKERIYNYYGGKQKLFARVLWVELERVAADLPVDVDDLGKFAGRTYDYHRNHPQLSRLLRWEGLAVDMLFADGVPDEEGRTAHYRAKVEALAAGQRAGKVTDAVDADHLMFLVLSLAGWWATVPQVARMMTGADETDRDEDARRRASVVEAVRRMVLPTGRN</sequence>
<evidence type="ECO:0000259" key="3">
    <source>
        <dbReference type="PROSITE" id="PS50977"/>
    </source>
</evidence>
<feature type="domain" description="HTH tetR-type" evidence="3">
    <location>
        <begin position="41"/>
        <end position="101"/>
    </location>
</feature>
<dbReference type="GO" id="GO:0003677">
    <property type="term" value="F:DNA binding"/>
    <property type="evidence" value="ECO:0007669"/>
    <property type="project" value="UniProtKB-UniRule"/>
</dbReference>
<dbReference type="KEGG" id="cva:CVAR_1987"/>
<evidence type="ECO:0000313" key="5">
    <source>
        <dbReference type="Proteomes" id="UP000006659"/>
    </source>
</evidence>
<dbReference type="AlphaFoldDB" id="G0HGH1"/>
<dbReference type="InterPro" id="IPR009057">
    <property type="entry name" value="Homeodomain-like_sf"/>
</dbReference>
<reference evidence="4 5" key="1">
    <citation type="journal article" date="2011" name="BMC Genomics">
        <title>Complete genome sequence of Corynebacterium variabile DSM 44702 isolated from the surface of smear-ripened cheeses and insights into cheese ripening and flavor generation.</title>
        <authorList>
            <person name="Schroeder J."/>
            <person name="Maus I."/>
            <person name="Trost E."/>
            <person name="Tauch A."/>
        </authorList>
    </citation>
    <scope>NUCLEOTIDE SEQUENCE [LARGE SCALE GENOMIC DNA]</scope>
    <source>
        <strain evidence="5">DSM 44702 / JCM 12073 / NCIMB 30131</strain>
    </source>
</reference>
<gene>
    <name evidence="4" type="ordered locus">CVAR_1987</name>
</gene>
<keyword evidence="1 2" id="KW-0238">DNA-binding</keyword>
<dbReference type="PANTHER" id="PTHR30328">
    <property type="entry name" value="TRANSCRIPTIONAL REPRESSOR"/>
    <property type="match status" value="1"/>
</dbReference>
<accession>G0HGH1</accession>
<evidence type="ECO:0000256" key="2">
    <source>
        <dbReference type="PROSITE-ProRule" id="PRU00335"/>
    </source>
</evidence>
<feature type="DNA-binding region" description="H-T-H motif" evidence="2">
    <location>
        <begin position="64"/>
        <end position="83"/>
    </location>
</feature>
<dbReference type="eggNOG" id="COG1309">
    <property type="taxonomic scope" value="Bacteria"/>
</dbReference>
<dbReference type="Pfam" id="PF00440">
    <property type="entry name" value="TetR_N"/>
    <property type="match status" value="1"/>
</dbReference>
<dbReference type="EMBL" id="CP002917">
    <property type="protein sequence ID" value="AEK37338.1"/>
    <property type="molecule type" value="Genomic_DNA"/>
</dbReference>
<dbReference type="GO" id="GO:0006355">
    <property type="term" value="P:regulation of DNA-templated transcription"/>
    <property type="evidence" value="ECO:0007669"/>
    <property type="project" value="UniProtKB-ARBA"/>
</dbReference>
<dbReference type="STRING" id="858619.CVAR_1987"/>
<dbReference type="PANTHER" id="PTHR30328:SF54">
    <property type="entry name" value="HTH-TYPE TRANSCRIPTIONAL REPRESSOR SCO4008"/>
    <property type="match status" value="1"/>
</dbReference>
<dbReference type="Proteomes" id="UP000006659">
    <property type="component" value="Chromosome"/>
</dbReference>